<evidence type="ECO:0000313" key="3">
    <source>
        <dbReference type="EMBL" id="ROL64896.1"/>
    </source>
</evidence>
<accession>A0A423D001</accession>
<dbReference type="EMBL" id="MOAM01000035">
    <property type="protein sequence ID" value="ROL64896.1"/>
    <property type="molecule type" value="Genomic_DNA"/>
</dbReference>
<dbReference type="STRING" id="1292031.GCA_000425805_00704"/>
<dbReference type="RefSeq" id="WP_123567802.1">
    <property type="nucleotide sequence ID" value="NZ_MOAM01000035.1"/>
</dbReference>
<evidence type="ECO:0000313" key="4">
    <source>
        <dbReference type="Proteomes" id="UP000285286"/>
    </source>
</evidence>
<feature type="transmembrane region" description="Helical" evidence="2">
    <location>
        <begin position="43"/>
        <end position="62"/>
    </location>
</feature>
<name>A0A423D001_9PSED</name>
<keyword evidence="2" id="KW-0472">Membrane</keyword>
<keyword evidence="2" id="KW-0812">Transmembrane</keyword>
<comment type="caution">
    <text evidence="3">The sequence shown here is derived from an EMBL/GenBank/DDBJ whole genome shotgun (WGS) entry which is preliminary data.</text>
</comment>
<keyword evidence="4" id="KW-1185">Reference proteome</keyword>
<evidence type="ECO:0000256" key="1">
    <source>
        <dbReference type="SAM" id="MobiDB-lite"/>
    </source>
</evidence>
<dbReference type="InterPro" id="IPR007251">
    <property type="entry name" value="Iron_permease_Fet4"/>
</dbReference>
<organism evidence="3 4">
    <name type="scientific">Pseudomonas vranovensis</name>
    <dbReference type="NCBI Taxonomy" id="321661"/>
    <lineage>
        <taxon>Bacteria</taxon>
        <taxon>Pseudomonadati</taxon>
        <taxon>Pseudomonadota</taxon>
        <taxon>Gammaproteobacteria</taxon>
        <taxon>Pseudomonadales</taxon>
        <taxon>Pseudomonadaceae</taxon>
        <taxon>Pseudomonas</taxon>
    </lineage>
</organism>
<protein>
    <recommendedName>
        <fullName evidence="5">Low affinity iron permease family protein</fullName>
    </recommendedName>
</protein>
<feature type="transmembrane region" description="Helical" evidence="2">
    <location>
        <begin position="20"/>
        <end position="37"/>
    </location>
</feature>
<dbReference type="AlphaFoldDB" id="A0A423D001"/>
<proteinExistence type="predicted"/>
<evidence type="ECO:0008006" key="5">
    <source>
        <dbReference type="Google" id="ProtNLM"/>
    </source>
</evidence>
<sequence length="138" mass="15608">MKFERFAQSLAKRAGSSHTFMLALLLIVLWAASGPWFDYNDTWQLVINTSTTIITFLMVFVIQNTQNRDNDVLHLKIDELLRATKAAHKAMLNLDDLDARQLKSLLQEYKDIAADGDDAQEDVDTTTAGPRQRPAVDQ</sequence>
<reference evidence="3 4" key="1">
    <citation type="submission" date="2016-10" db="EMBL/GenBank/DDBJ databases">
        <title>Comparative genome analysis of multiple Pseudomonas spp. focuses on biocontrol and plant growth promoting traits.</title>
        <authorList>
            <person name="Tao X.-Y."/>
            <person name="Taylor C.G."/>
        </authorList>
    </citation>
    <scope>NUCLEOTIDE SEQUENCE [LARGE SCALE GENOMIC DNA]</scope>
    <source>
        <strain evidence="3 4">15D11</strain>
    </source>
</reference>
<gene>
    <name evidence="3" type="ORF">BHU25_23800</name>
</gene>
<dbReference type="GO" id="GO:0055085">
    <property type="term" value="P:transmembrane transport"/>
    <property type="evidence" value="ECO:0007669"/>
    <property type="project" value="InterPro"/>
</dbReference>
<dbReference type="Proteomes" id="UP000285286">
    <property type="component" value="Unassembled WGS sequence"/>
</dbReference>
<dbReference type="Pfam" id="PF04120">
    <property type="entry name" value="Iron_permease"/>
    <property type="match status" value="1"/>
</dbReference>
<keyword evidence="2" id="KW-1133">Transmembrane helix</keyword>
<evidence type="ECO:0000256" key="2">
    <source>
        <dbReference type="SAM" id="Phobius"/>
    </source>
</evidence>
<feature type="region of interest" description="Disordered" evidence="1">
    <location>
        <begin position="116"/>
        <end position="138"/>
    </location>
</feature>